<dbReference type="Pfam" id="PF20700">
    <property type="entry name" value="Mutator"/>
    <property type="match status" value="1"/>
</dbReference>
<dbReference type="AlphaFoldDB" id="A0A232EEB5"/>
<evidence type="ECO:0000313" key="2">
    <source>
        <dbReference type="EMBL" id="OXU16706.1"/>
    </source>
</evidence>
<evidence type="ECO:0000259" key="1">
    <source>
        <dbReference type="Pfam" id="PF20700"/>
    </source>
</evidence>
<organism evidence="2 3">
    <name type="scientific">Trichomalopsis sarcophagae</name>
    <dbReference type="NCBI Taxonomy" id="543379"/>
    <lineage>
        <taxon>Eukaryota</taxon>
        <taxon>Metazoa</taxon>
        <taxon>Ecdysozoa</taxon>
        <taxon>Arthropoda</taxon>
        <taxon>Hexapoda</taxon>
        <taxon>Insecta</taxon>
        <taxon>Pterygota</taxon>
        <taxon>Neoptera</taxon>
        <taxon>Endopterygota</taxon>
        <taxon>Hymenoptera</taxon>
        <taxon>Apocrita</taxon>
        <taxon>Proctotrupomorpha</taxon>
        <taxon>Chalcidoidea</taxon>
        <taxon>Pteromalidae</taxon>
        <taxon>Pteromalinae</taxon>
        <taxon>Trichomalopsis</taxon>
    </lineage>
</organism>
<feature type="domain" description="Mutator-like transposase" evidence="1">
    <location>
        <begin position="94"/>
        <end position="189"/>
    </location>
</feature>
<reference evidence="2 3" key="1">
    <citation type="journal article" date="2017" name="Curr. Biol.">
        <title>The Evolution of Venom by Co-option of Single-Copy Genes.</title>
        <authorList>
            <person name="Martinson E.O."/>
            <person name="Mrinalini"/>
            <person name="Kelkar Y.D."/>
            <person name="Chang C.H."/>
            <person name="Werren J.H."/>
        </authorList>
    </citation>
    <scope>NUCLEOTIDE SEQUENCE [LARGE SCALE GENOMIC DNA]</scope>
    <source>
        <strain evidence="2 3">Alberta</strain>
        <tissue evidence="2">Whole body</tissue>
    </source>
</reference>
<comment type="caution">
    <text evidence="2">The sequence shown here is derived from an EMBL/GenBank/DDBJ whole genome shotgun (WGS) entry which is preliminary data.</text>
</comment>
<sequence length="342" mass="38835">MDFPLPIQNATFTKIRNVLFEVTSRVADTFMSEAIDEELRLTRTKSQNKICEPESVNPEAISQLSIEDLDENMLVDESDVTNTPDEIVACKREIEVLSSYCLQCNQYEKVHGLEGAKEWEIWYSAHLPSYTKSHWGSSRSMESSAIVVIFSRSIEKYNVKYVSYLGDGDSSTFLNIINSKPYGTHVTITSTDKNPQHMHCPPGSDSWCKYQTAVAEGTQDTYVHPRTLPEEIVNEIKVVFEKLSEPELLRKCLGGKTQNANESFNNILWNIAPKTDFFGLETLQISAFLACIMFSSGWKGLLYLMSELNIKPSKYALFAAKIKHVSNMLKNKQSVIQKRQEN</sequence>
<dbReference type="EMBL" id="NNAY01005390">
    <property type="protein sequence ID" value="OXU16706.1"/>
    <property type="molecule type" value="Genomic_DNA"/>
</dbReference>
<evidence type="ECO:0000313" key="3">
    <source>
        <dbReference type="Proteomes" id="UP000215335"/>
    </source>
</evidence>
<dbReference type="OrthoDB" id="10060618at2759"/>
<proteinExistence type="predicted"/>
<keyword evidence="3" id="KW-1185">Reference proteome</keyword>
<gene>
    <name evidence="2" type="ORF">TSAR_012918</name>
</gene>
<accession>A0A232EEB5</accession>
<protein>
    <recommendedName>
        <fullName evidence="1">Mutator-like transposase domain-containing protein</fullName>
    </recommendedName>
</protein>
<name>A0A232EEB5_9HYME</name>
<dbReference type="Proteomes" id="UP000215335">
    <property type="component" value="Unassembled WGS sequence"/>
</dbReference>
<dbReference type="InterPro" id="IPR049012">
    <property type="entry name" value="Mutator_transp_dom"/>
</dbReference>